<comment type="caution">
    <text evidence="2">The sequence shown here is derived from an EMBL/GenBank/DDBJ whole genome shotgun (WGS) entry which is preliminary data.</text>
</comment>
<accession>A0A8S1L201</accession>
<dbReference type="EMBL" id="CAJJDN010000016">
    <property type="protein sequence ID" value="CAD8061888.1"/>
    <property type="molecule type" value="Genomic_DNA"/>
</dbReference>
<reference evidence="2" key="1">
    <citation type="submission" date="2021-01" db="EMBL/GenBank/DDBJ databases">
        <authorList>
            <consortium name="Genoscope - CEA"/>
            <person name="William W."/>
        </authorList>
    </citation>
    <scope>NUCLEOTIDE SEQUENCE</scope>
</reference>
<dbReference type="AlphaFoldDB" id="A0A8S1L201"/>
<proteinExistence type="predicted"/>
<protein>
    <recommendedName>
        <fullName evidence="4">G domain-containing protein</fullName>
    </recommendedName>
</protein>
<sequence>MQKNDQSKYQTPYHYYEELDNIDEEMLQLQFTDWSCIQHDKQKSQYDQNKKSDNINQFSNPTQFNQYQESNIKDQSKFQSQYNQGLQFKNKEQEQNEKMNEQKLLEIMVRFQKLIDQFNKNKKQNMSVVLIVGVTGSGKSTIFNFLSGADFIFNHKLELEVKNPSKNFSKMASGMNSITKEPNFYYNEFNNHLIIDFPGFQDTNGEQDQLLFELLFHKIVSLGPIKVIYVINNPLNSLPNRGSDLQEFINQFCLKGNIDIEKYNLFLNCYLENFSDIQLQNKIKEDLRAVNKLQSIDKILVLRKAQNNNELQNIFNYKQRQIVWKHIEQMQSIKIQSQKLPKSQMISDYLRNSITKTIEKYGIVLSEFFDNKFQQLSNLQNQTTIASMEKLLDLINKIDKESSFEWYTKYIQTCEQLAKSLSIQDDIVTRSNNFIQIFKYYSQFSNLIQGYDDLKILQIIAKDQLKNMNKLISQRLEILQTKEQLNMVITQQEENMIELNSIFENNIQEINSQIVQQDLKIKNYEQQIQQLQTQNKDRTSEIKLLSNQLEEQKKIKSALNQQQIQKEKQTQELVNKINDQSEQIKQMENRNLQLINLMNEQHQQQTTQMMNQIQNLQNREPQTIHHYHETTKWCQIF</sequence>
<evidence type="ECO:0000313" key="3">
    <source>
        <dbReference type="Proteomes" id="UP000692954"/>
    </source>
</evidence>
<organism evidence="2 3">
    <name type="scientific">Paramecium sonneborni</name>
    <dbReference type="NCBI Taxonomy" id="65129"/>
    <lineage>
        <taxon>Eukaryota</taxon>
        <taxon>Sar</taxon>
        <taxon>Alveolata</taxon>
        <taxon>Ciliophora</taxon>
        <taxon>Intramacronucleata</taxon>
        <taxon>Oligohymenophorea</taxon>
        <taxon>Peniculida</taxon>
        <taxon>Parameciidae</taxon>
        <taxon>Paramecium</taxon>
    </lineage>
</organism>
<dbReference type="OrthoDB" id="310153at2759"/>
<feature type="coiled-coil region" evidence="1">
    <location>
        <begin position="507"/>
        <end position="619"/>
    </location>
</feature>
<name>A0A8S1L201_9CILI</name>
<evidence type="ECO:0000256" key="1">
    <source>
        <dbReference type="SAM" id="Coils"/>
    </source>
</evidence>
<keyword evidence="3" id="KW-1185">Reference proteome</keyword>
<evidence type="ECO:0008006" key="4">
    <source>
        <dbReference type="Google" id="ProtNLM"/>
    </source>
</evidence>
<keyword evidence="1" id="KW-0175">Coiled coil</keyword>
<gene>
    <name evidence="2" type="ORF">PSON_ATCC_30995.1.T0160032</name>
</gene>
<evidence type="ECO:0000313" key="2">
    <source>
        <dbReference type="EMBL" id="CAD8061888.1"/>
    </source>
</evidence>
<dbReference type="Proteomes" id="UP000692954">
    <property type="component" value="Unassembled WGS sequence"/>
</dbReference>